<sequence length="221" mass="24057">MRALSDAPKAITLAVCLILTACASTQPVPYAGIASATQLRPSQHDDSGRIPFEYRTNIDWRRYSGFVLDPVAIYRGSDSQFEDVSEDDKVFLARYMQNQFNDKLNARFLRNSPGRSTNAIRIKLTLTGAKTNTAVLSTFSRFDLLGGPYNAVQAVRGKEGAMTGSVSFAVEIYDASTNELLGAYVAKQYPNAWNLKAGIGARSASIVGIEKGAEQLAAYLQ</sequence>
<evidence type="ECO:0000256" key="1">
    <source>
        <dbReference type="SAM" id="SignalP"/>
    </source>
</evidence>
<feature type="chain" id="PRO_5018705536" evidence="1">
    <location>
        <begin position="24"/>
        <end position="221"/>
    </location>
</feature>
<protein>
    <submittedName>
        <fullName evidence="2">DUF3313 domain-containing protein</fullName>
    </submittedName>
</protein>
<keyword evidence="3" id="KW-1185">Reference proteome</keyword>
<feature type="signal peptide" evidence="1">
    <location>
        <begin position="1"/>
        <end position="23"/>
    </location>
</feature>
<dbReference type="PROSITE" id="PS51257">
    <property type="entry name" value="PROKAR_LIPOPROTEIN"/>
    <property type="match status" value="1"/>
</dbReference>
<name>A0A3S0HHX7_9BURK</name>
<dbReference type="Pfam" id="PF11769">
    <property type="entry name" value="DUF3313"/>
    <property type="match status" value="1"/>
</dbReference>
<dbReference type="AlphaFoldDB" id="A0A3S0HHX7"/>
<evidence type="ECO:0000313" key="2">
    <source>
        <dbReference type="EMBL" id="RTQ37218.1"/>
    </source>
</evidence>
<reference evidence="2 3" key="1">
    <citation type="submission" date="2018-12" db="EMBL/GenBank/DDBJ databases">
        <title>The genome of Variovorax gossypii DSM 100435.</title>
        <authorList>
            <person name="Gao J."/>
            <person name="Sun J."/>
        </authorList>
    </citation>
    <scope>NUCLEOTIDE SEQUENCE [LARGE SCALE GENOMIC DNA]</scope>
    <source>
        <strain evidence="2 3">DSM 100435</strain>
    </source>
</reference>
<proteinExistence type="predicted"/>
<keyword evidence="1" id="KW-0732">Signal</keyword>
<dbReference type="Proteomes" id="UP000267418">
    <property type="component" value="Unassembled WGS sequence"/>
</dbReference>
<comment type="caution">
    <text evidence="2">The sequence shown here is derived from an EMBL/GenBank/DDBJ whole genome shotgun (WGS) entry which is preliminary data.</text>
</comment>
<organism evidence="2 3">
    <name type="scientific">Variovorax gossypii</name>
    <dbReference type="NCBI Taxonomy" id="1679495"/>
    <lineage>
        <taxon>Bacteria</taxon>
        <taxon>Pseudomonadati</taxon>
        <taxon>Pseudomonadota</taxon>
        <taxon>Betaproteobacteria</taxon>
        <taxon>Burkholderiales</taxon>
        <taxon>Comamonadaceae</taxon>
        <taxon>Variovorax</taxon>
    </lineage>
</organism>
<gene>
    <name evidence="2" type="ORF">EJP69_05680</name>
</gene>
<accession>A0A3S0HHX7</accession>
<dbReference type="RefSeq" id="WP_093304948.1">
    <property type="nucleotide sequence ID" value="NZ_RXOE01000001.1"/>
</dbReference>
<evidence type="ECO:0000313" key="3">
    <source>
        <dbReference type="Proteomes" id="UP000267418"/>
    </source>
</evidence>
<dbReference type="EMBL" id="RXOE01000001">
    <property type="protein sequence ID" value="RTQ37218.1"/>
    <property type="molecule type" value="Genomic_DNA"/>
</dbReference>
<dbReference type="OrthoDB" id="7585546at2"/>
<dbReference type="InterPro" id="IPR021747">
    <property type="entry name" value="DUF3313"/>
</dbReference>